<evidence type="ECO:0000313" key="3">
    <source>
        <dbReference type="Proteomes" id="UP000292459"/>
    </source>
</evidence>
<proteinExistence type="predicted"/>
<keyword evidence="3" id="KW-1185">Reference proteome</keyword>
<dbReference type="EMBL" id="QVFV01000008">
    <property type="protein sequence ID" value="RZM75424.1"/>
    <property type="molecule type" value="Genomic_DNA"/>
</dbReference>
<evidence type="ECO:0000259" key="1">
    <source>
        <dbReference type="Pfam" id="PF02698"/>
    </source>
</evidence>
<organism evidence="2 3">
    <name type="scientific">Leptolyngbya iicbica LK</name>
    <dbReference type="NCBI Taxonomy" id="2294035"/>
    <lineage>
        <taxon>Bacteria</taxon>
        <taxon>Bacillati</taxon>
        <taxon>Cyanobacteriota</taxon>
        <taxon>Cyanophyceae</taxon>
        <taxon>Leptolyngbyales</taxon>
        <taxon>Leptolyngbyaceae</taxon>
        <taxon>Leptolyngbya group</taxon>
        <taxon>Leptolyngbya</taxon>
        <taxon>Leptolyngbya iicbica</taxon>
    </lineage>
</organism>
<reference evidence="2 3" key="1">
    <citation type="submission" date="2018-11" db="EMBL/GenBank/DDBJ databases">
        <title>Whole genome sequencing of an environmental sample.</title>
        <authorList>
            <person name="Sarangi A.N."/>
            <person name="Singh D."/>
            <person name="Tripathy S."/>
        </authorList>
    </citation>
    <scope>NUCLEOTIDE SEQUENCE [LARGE SCALE GENOMIC DNA]</scope>
    <source>
        <strain evidence="2 3">Lakshadweep</strain>
    </source>
</reference>
<dbReference type="Pfam" id="PF02698">
    <property type="entry name" value="DUF218"/>
    <property type="match status" value="1"/>
</dbReference>
<accession>A0A4Q7E2F0</accession>
<gene>
    <name evidence="2" type="ORF">DYY88_21055</name>
</gene>
<dbReference type="Proteomes" id="UP000292459">
    <property type="component" value="Unassembled WGS sequence"/>
</dbReference>
<evidence type="ECO:0000313" key="2">
    <source>
        <dbReference type="EMBL" id="RZM75424.1"/>
    </source>
</evidence>
<dbReference type="AlphaFoldDB" id="A0A4Q7E2F0"/>
<dbReference type="InterPro" id="IPR003848">
    <property type="entry name" value="DUF218"/>
</dbReference>
<feature type="domain" description="DUF218" evidence="1">
    <location>
        <begin position="6"/>
        <end position="100"/>
    </location>
</feature>
<sequence length="107" mass="11526">MTMAIDAVLIPGGGLSALGEVTPWVQARLERAIALQPAPRWFMPLSAGTTHKPPPLDAHGFPILESVAAAHYLHQRGIEGDRIVPETVSLDTIGNAYFARVQHVEPL</sequence>
<protein>
    <recommendedName>
        <fullName evidence="1">DUF218 domain-containing protein</fullName>
    </recommendedName>
</protein>
<name>A0A4Q7E2F0_9CYAN</name>
<comment type="caution">
    <text evidence="2">The sequence shown here is derived from an EMBL/GenBank/DDBJ whole genome shotgun (WGS) entry which is preliminary data.</text>
</comment>